<dbReference type="AlphaFoldDB" id="A0A7J2U5J4"/>
<proteinExistence type="predicted"/>
<dbReference type="InterPro" id="IPR036520">
    <property type="entry name" value="UPF0759_sf"/>
</dbReference>
<dbReference type="EMBL" id="DSEU01000078">
    <property type="protein sequence ID" value="HEM68074.1"/>
    <property type="molecule type" value="Genomic_DNA"/>
</dbReference>
<reference evidence="1" key="1">
    <citation type="journal article" date="2020" name="mSystems">
        <title>Genome- and Community-Level Interaction Insights into Carbon Utilization and Element Cycling Functions of Hydrothermarchaeota in Hydrothermal Sediment.</title>
        <authorList>
            <person name="Zhou Z."/>
            <person name="Liu Y."/>
            <person name="Xu W."/>
            <person name="Pan J."/>
            <person name="Luo Z.H."/>
            <person name="Li M."/>
        </authorList>
    </citation>
    <scope>NUCLEOTIDE SEQUENCE [LARGE SCALE GENOMIC DNA]</scope>
    <source>
        <strain evidence="1">SpSt-125</strain>
    </source>
</reference>
<name>A0A7J2U5J4_9CREN</name>
<organism evidence="1">
    <name type="scientific">Ignisphaera aggregans</name>
    <dbReference type="NCBI Taxonomy" id="334771"/>
    <lineage>
        <taxon>Archaea</taxon>
        <taxon>Thermoproteota</taxon>
        <taxon>Thermoprotei</taxon>
        <taxon>Desulfurococcales</taxon>
        <taxon>Desulfurococcaceae</taxon>
        <taxon>Ignisphaera</taxon>
    </lineage>
</organism>
<sequence>MDKDIAYFRLHGIGEGEVNYKYTGQDLQKLLEIVKEITKRSREAYAMFNNVYMVQDVQRFKELVKAVL</sequence>
<accession>A0A7J2U5J4</accession>
<dbReference type="Gene3D" id="3.20.20.410">
    <property type="entry name" value="Protein of unknown function UPF0759"/>
    <property type="match status" value="1"/>
</dbReference>
<evidence type="ECO:0000313" key="1">
    <source>
        <dbReference type="EMBL" id="HEM68074.1"/>
    </source>
</evidence>
<comment type="caution">
    <text evidence="1">The sequence shown here is derived from an EMBL/GenBank/DDBJ whole genome shotgun (WGS) entry which is preliminary data.</text>
</comment>
<dbReference type="InterPro" id="IPR002763">
    <property type="entry name" value="DUF72"/>
</dbReference>
<protein>
    <submittedName>
        <fullName evidence="1">DUF72 domain-containing protein</fullName>
    </submittedName>
</protein>
<gene>
    <name evidence="1" type="ORF">ENO26_11055</name>
</gene>
<dbReference type="Pfam" id="PF01904">
    <property type="entry name" value="DUF72"/>
    <property type="match status" value="1"/>
</dbReference>
<dbReference type="SUPFAM" id="SSF117396">
    <property type="entry name" value="TM1631-like"/>
    <property type="match status" value="1"/>
</dbReference>